<keyword evidence="4" id="KW-0520">NAD</keyword>
<comment type="similarity">
    <text evidence="1">Belongs to the AlaDH/PNT family.</text>
</comment>
<feature type="domain" description="Alanine dehydrogenase/pyridine nucleotide transhydrogenase NAD(H)-binding" evidence="5">
    <location>
        <begin position="181"/>
        <end position="329"/>
    </location>
</feature>
<evidence type="ECO:0000313" key="8">
    <source>
        <dbReference type="Proteomes" id="UP000018050"/>
    </source>
</evidence>
<evidence type="ECO:0000256" key="2">
    <source>
        <dbReference type="ARBA" id="ARBA00012897"/>
    </source>
</evidence>
<organism evidence="7 8">
    <name type="scientific">Eimeria acervulina</name>
    <name type="common">Coccidian parasite</name>
    <dbReference type="NCBI Taxonomy" id="5801"/>
    <lineage>
        <taxon>Eukaryota</taxon>
        <taxon>Sar</taxon>
        <taxon>Alveolata</taxon>
        <taxon>Apicomplexa</taxon>
        <taxon>Conoidasida</taxon>
        <taxon>Coccidia</taxon>
        <taxon>Eucoccidiorida</taxon>
        <taxon>Eimeriorina</taxon>
        <taxon>Eimeriidae</taxon>
        <taxon>Eimeria</taxon>
    </lineage>
</organism>
<dbReference type="PANTHER" id="PTHR42795:SF1">
    <property type="entry name" value="ALANINE DEHYDROGENASE"/>
    <property type="match status" value="1"/>
</dbReference>
<dbReference type="AlphaFoldDB" id="U6GGP2"/>
<dbReference type="EMBL" id="HG670738">
    <property type="protein sequence ID" value="CDI77754.1"/>
    <property type="molecule type" value="Genomic_DNA"/>
</dbReference>
<gene>
    <name evidence="7" type="ORF">EAH_00026900</name>
</gene>
<dbReference type="Pfam" id="PF01262">
    <property type="entry name" value="AlaDh_PNT_C"/>
    <property type="match status" value="1"/>
</dbReference>
<dbReference type="SUPFAM" id="SSF52283">
    <property type="entry name" value="Formate/glycerate dehydrogenase catalytic domain-like"/>
    <property type="match status" value="2"/>
</dbReference>
<name>U6GGP2_EIMAC</name>
<dbReference type="GeneID" id="25270760"/>
<dbReference type="InterPro" id="IPR007698">
    <property type="entry name" value="AlaDH/PNT_NAD(H)-bd"/>
</dbReference>
<dbReference type="RefSeq" id="XP_013251935.1">
    <property type="nucleotide sequence ID" value="XM_013396481.1"/>
</dbReference>
<keyword evidence="8" id="KW-1185">Reference proteome</keyword>
<dbReference type="Gene3D" id="3.40.50.720">
    <property type="entry name" value="NAD(P)-binding Rossmann-like Domain"/>
    <property type="match status" value="3"/>
</dbReference>
<dbReference type="PROSITE" id="PS00837">
    <property type="entry name" value="ALADH_PNT_2"/>
    <property type="match status" value="1"/>
</dbReference>
<dbReference type="GO" id="GO:0000286">
    <property type="term" value="F:alanine dehydrogenase activity"/>
    <property type="evidence" value="ECO:0007669"/>
    <property type="project" value="UniProtKB-EC"/>
</dbReference>
<dbReference type="FunFam" id="3.40.50.720:FF:000049">
    <property type="entry name" value="Alanine dehydrogenase"/>
    <property type="match status" value="1"/>
</dbReference>
<dbReference type="OrthoDB" id="37244at2759"/>
<proteinExistence type="inferred from homology"/>
<dbReference type="InterPro" id="IPR007886">
    <property type="entry name" value="AlaDH/PNT_N"/>
</dbReference>
<dbReference type="PANTHER" id="PTHR42795">
    <property type="entry name" value="ALANINE DEHYDROGENASE"/>
    <property type="match status" value="1"/>
</dbReference>
<evidence type="ECO:0000259" key="5">
    <source>
        <dbReference type="SMART" id="SM01002"/>
    </source>
</evidence>
<dbReference type="VEuPathDB" id="ToxoDB:EAH_00026900"/>
<dbReference type="Proteomes" id="UP000018050">
    <property type="component" value="Unassembled WGS sequence"/>
</dbReference>
<reference evidence="7" key="2">
    <citation type="submission" date="2013-10" db="EMBL/GenBank/DDBJ databases">
        <authorList>
            <person name="Aslett M."/>
        </authorList>
    </citation>
    <scope>NUCLEOTIDE SEQUENCE</scope>
    <source>
        <strain evidence="7">Houghton</strain>
    </source>
</reference>
<dbReference type="GO" id="GO:0005886">
    <property type="term" value="C:plasma membrane"/>
    <property type="evidence" value="ECO:0007669"/>
    <property type="project" value="TreeGrafter"/>
</dbReference>
<dbReference type="InterPro" id="IPR008143">
    <property type="entry name" value="Ala_DH/PNT_CS2"/>
</dbReference>
<evidence type="ECO:0000256" key="1">
    <source>
        <dbReference type="ARBA" id="ARBA00005689"/>
    </source>
</evidence>
<evidence type="ECO:0000313" key="7">
    <source>
        <dbReference type="EMBL" id="CDI77754.1"/>
    </source>
</evidence>
<evidence type="ECO:0000259" key="6">
    <source>
        <dbReference type="SMART" id="SM01003"/>
    </source>
</evidence>
<dbReference type="CDD" id="cd05305">
    <property type="entry name" value="L-AlaDH"/>
    <property type="match status" value="1"/>
</dbReference>
<evidence type="ECO:0000256" key="3">
    <source>
        <dbReference type="ARBA" id="ARBA00023002"/>
    </source>
</evidence>
<evidence type="ECO:0000256" key="4">
    <source>
        <dbReference type="ARBA" id="ARBA00023027"/>
    </source>
</evidence>
<sequence length="412" mass="44247">MIVGCPKEIKPQEGRVGLLPFGVAELVRNKHTVLIQKNAGLAAGATDEQYRAAGAQIVENAEEIYARSDLIVKSCAFFDLCCDNVLPPPTVWPPRKAIENRAVHKVKEPLPCEFVHIRSGQVVFTYFHFPSDRQLTEAMLQCEAVCIAYDTVEDSHGRLPLLEPMSEVAGRLAVQEGMHFLSYHKGGKGVLLGGVPGVSHGKVLVIGGGVVGLNAAKTAAGVGATVVILDKNLERLRFIDDILPRNCTTRYSSEVALMEELPTADLVIGAVLLPGRLTPKVLRRVHLQQMKRGSVIVDVAVDNGGCCETSRPTSHDDPTYTVDGILHYSVANMPGAVPVTATAALTSATLPHILQLANLGWKDACAQSAPLLKGLTIAQGKVLHRGVAETFNLTLFSFNELTPEHSVPVIDA</sequence>
<dbReference type="OMA" id="HVKGFMG"/>
<dbReference type="SMART" id="SM01002">
    <property type="entry name" value="AlaDh_PNT_C"/>
    <property type="match status" value="1"/>
</dbReference>
<accession>U6GGP2</accession>
<dbReference type="SUPFAM" id="SSF51735">
    <property type="entry name" value="NAD(P)-binding Rossmann-fold domains"/>
    <property type="match status" value="1"/>
</dbReference>
<dbReference type="GO" id="GO:0042853">
    <property type="term" value="P:L-alanine catabolic process"/>
    <property type="evidence" value="ECO:0007669"/>
    <property type="project" value="InterPro"/>
</dbReference>
<dbReference type="Pfam" id="PF05222">
    <property type="entry name" value="AlaDh_PNT_N"/>
    <property type="match status" value="2"/>
</dbReference>
<feature type="domain" description="Alanine dehydrogenase/pyridine nucleotide transhydrogenase N-terminal" evidence="6">
    <location>
        <begin position="4"/>
        <end position="169"/>
    </location>
</feature>
<dbReference type="SMART" id="SM01003">
    <property type="entry name" value="AlaDh_PNT_N"/>
    <property type="match status" value="1"/>
</dbReference>
<dbReference type="InterPro" id="IPR008141">
    <property type="entry name" value="Ala_DH"/>
</dbReference>
<protein>
    <recommendedName>
        <fullName evidence="2">alanine dehydrogenase</fullName>
        <ecNumber evidence="2">1.4.1.1</ecNumber>
    </recommendedName>
</protein>
<keyword evidence="3" id="KW-0560">Oxidoreductase</keyword>
<dbReference type="PIRSF" id="PIRSF000183">
    <property type="entry name" value="Alanine_dh"/>
    <property type="match status" value="1"/>
</dbReference>
<dbReference type="EC" id="1.4.1.1" evidence="2"/>
<dbReference type="InterPro" id="IPR036291">
    <property type="entry name" value="NAD(P)-bd_dom_sf"/>
</dbReference>
<reference evidence="7" key="1">
    <citation type="submission" date="2013-10" db="EMBL/GenBank/DDBJ databases">
        <title>Genomic analysis of the causative agents of coccidiosis in chickens.</title>
        <authorList>
            <person name="Reid A.J."/>
            <person name="Blake D."/>
            <person name="Billington K."/>
            <person name="Browne H."/>
            <person name="Dunn M."/>
            <person name="Hung S."/>
            <person name="Kawahara F."/>
            <person name="Miranda-Saavedra D."/>
            <person name="Mourier T."/>
            <person name="Nagra H."/>
            <person name="Otto T.D."/>
            <person name="Rawlings N."/>
            <person name="Sanchez A."/>
            <person name="Sanders M."/>
            <person name="Subramaniam C."/>
            <person name="Tay Y."/>
            <person name="Dear P."/>
            <person name="Doerig C."/>
            <person name="Gruber A."/>
            <person name="Parkinson J."/>
            <person name="Shirley M."/>
            <person name="Wan K.L."/>
            <person name="Berriman M."/>
            <person name="Tomley F."/>
            <person name="Pain A."/>
        </authorList>
    </citation>
    <scope>NUCLEOTIDE SEQUENCE</scope>
    <source>
        <strain evidence="7">Houghton</strain>
    </source>
</reference>